<comment type="caution">
    <text evidence="1">The sequence shown here is derived from an EMBL/GenBank/DDBJ whole genome shotgun (WGS) entry which is preliminary data.</text>
</comment>
<evidence type="ECO:0000313" key="1">
    <source>
        <dbReference type="EMBL" id="EEF14417.1"/>
    </source>
</evidence>
<protein>
    <submittedName>
        <fullName evidence="1">Uncharacterized protein</fullName>
    </submittedName>
</protein>
<dbReference type="AlphaFoldDB" id="B9D0U8"/>
<proteinExistence type="predicted"/>
<dbReference type="Proteomes" id="UP000003082">
    <property type="component" value="Unassembled WGS sequence"/>
</dbReference>
<reference evidence="1 2" key="1">
    <citation type="submission" date="2008-08" db="EMBL/GenBank/DDBJ databases">
        <authorList>
            <person name="Madupu R."/>
            <person name="Durkin A.S."/>
            <person name="Torralba M."/>
            <person name="Methe B."/>
            <person name="Sutton G.G."/>
            <person name="Strausberg R.L."/>
            <person name="Nelson K.E."/>
        </authorList>
    </citation>
    <scope>NUCLEOTIDE SEQUENCE [LARGE SCALE GENOMIC DNA]</scope>
    <source>
        <strain evidence="1 2">RM3267</strain>
    </source>
</reference>
<name>B9D0U8_CAMRE</name>
<organism evidence="1 2">
    <name type="scientific">Campylobacter rectus RM3267</name>
    <dbReference type="NCBI Taxonomy" id="553218"/>
    <lineage>
        <taxon>Bacteria</taxon>
        <taxon>Pseudomonadati</taxon>
        <taxon>Campylobacterota</taxon>
        <taxon>Epsilonproteobacteria</taxon>
        <taxon>Campylobacterales</taxon>
        <taxon>Campylobacteraceae</taxon>
        <taxon>Campylobacter</taxon>
    </lineage>
</organism>
<gene>
    <name evidence="1" type="ORF">CAMRE0001_2747</name>
</gene>
<sequence length="42" mass="4983">MLFTLNSAKIRLKNPLKFSFKFDKFYSTQIWAKFCTACFLLA</sequence>
<keyword evidence="2" id="KW-1185">Reference proteome</keyword>
<dbReference type="EMBL" id="ACFU01000007">
    <property type="protein sequence ID" value="EEF14417.1"/>
    <property type="molecule type" value="Genomic_DNA"/>
</dbReference>
<evidence type="ECO:0000313" key="2">
    <source>
        <dbReference type="Proteomes" id="UP000003082"/>
    </source>
</evidence>
<accession>B9D0U8</accession>